<feature type="signal peptide" evidence="1">
    <location>
        <begin position="1"/>
        <end position="20"/>
    </location>
</feature>
<evidence type="ECO:0008006" key="4">
    <source>
        <dbReference type="Google" id="ProtNLM"/>
    </source>
</evidence>
<evidence type="ECO:0000256" key="1">
    <source>
        <dbReference type="SAM" id="SignalP"/>
    </source>
</evidence>
<reference evidence="3" key="1">
    <citation type="journal article" date="2019" name="Int. J. Syst. Evol. Microbiol.">
        <title>The Global Catalogue of Microorganisms (GCM) 10K type strain sequencing project: providing services to taxonomists for standard genome sequencing and annotation.</title>
        <authorList>
            <consortium name="The Broad Institute Genomics Platform"/>
            <consortium name="The Broad Institute Genome Sequencing Center for Infectious Disease"/>
            <person name="Wu L."/>
            <person name="Ma J."/>
        </authorList>
    </citation>
    <scope>NUCLEOTIDE SEQUENCE [LARGE SCALE GENOMIC DNA]</scope>
    <source>
        <strain evidence="3">JCM 18326</strain>
    </source>
</reference>
<protein>
    <recommendedName>
        <fullName evidence="4">DUF4382 domain-containing protein</fullName>
    </recommendedName>
</protein>
<dbReference type="PROSITE" id="PS51257">
    <property type="entry name" value="PROKAR_LIPOPROTEIN"/>
    <property type="match status" value="1"/>
</dbReference>
<dbReference type="RefSeq" id="WP_345370654.1">
    <property type="nucleotide sequence ID" value="NZ_BAABJX010000022.1"/>
</dbReference>
<sequence>MRLKYIILLGLLSLLSACQDCDPQTPPDGRVVVRFLDPSDNDDITIDFDSVYGYSTTFQGGNIPRDNNDAYRLPLSTEQEQISFVFAIQGLQDTLHLSYQKKVIINGPDCGNFETFGNLQALINGDTDQAQSIIKFRDSAIFDSLVIFDEEGSVGPALINGDTTTANIRIFIANCTDVSPNQEMVISFFDPVTDTPVSKLFERVYRKEFPNRPILTSLAGEVTSFIVELIPGEESITLVFEERAENGLIESQQITFTFSSNISIIDDFEGCLQNEALGNLRLISEDSIGIDSTAFPSGILFDSALINRSIINSNNTIPNVKIFTQQPTAVDDL</sequence>
<feature type="chain" id="PRO_5046536045" description="DUF4382 domain-containing protein" evidence="1">
    <location>
        <begin position="21"/>
        <end position="333"/>
    </location>
</feature>
<proteinExistence type="predicted"/>
<evidence type="ECO:0000313" key="3">
    <source>
        <dbReference type="Proteomes" id="UP001500298"/>
    </source>
</evidence>
<organism evidence="2 3">
    <name type="scientific">Algivirga pacifica</name>
    <dbReference type="NCBI Taxonomy" id="1162670"/>
    <lineage>
        <taxon>Bacteria</taxon>
        <taxon>Pseudomonadati</taxon>
        <taxon>Bacteroidota</taxon>
        <taxon>Cytophagia</taxon>
        <taxon>Cytophagales</taxon>
        <taxon>Flammeovirgaceae</taxon>
        <taxon>Algivirga</taxon>
    </lineage>
</organism>
<gene>
    <name evidence="2" type="ORF">GCM10023331_15370</name>
</gene>
<keyword evidence="3" id="KW-1185">Reference proteome</keyword>
<dbReference type="EMBL" id="BAABJX010000022">
    <property type="protein sequence ID" value="GAA4830985.1"/>
    <property type="molecule type" value="Genomic_DNA"/>
</dbReference>
<name>A0ABP9D717_9BACT</name>
<dbReference type="Proteomes" id="UP001500298">
    <property type="component" value="Unassembled WGS sequence"/>
</dbReference>
<accession>A0ABP9D717</accession>
<comment type="caution">
    <text evidence="2">The sequence shown here is derived from an EMBL/GenBank/DDBJ whole genome shotgun (WGS) entry which is preliminary data.</text>
</comment>
<evidence type="ECO:0000313" key="2">
    <source>
        <dbReference type="EMBL" id="GAA4830985.1"/>
    </source>
</evidence>
<keyword evidence="1" id="KW-0732">Signal</keyword>